<dbReference type="Gene3D" id="3.30.465.10">
    <property type="match status" value="1"/>
</dbReference>
<accession>A0ABY2KQD5</accession>
<dbReference type="SUPFAM" id="SSF55103">
    <property type="entry name" value="FAD-linked oxidases, C-terminal domain"/>
    <property type="match status" value="1"/>
</dbReference>
<dbReference type="Gene3D" id="3.30.70.2190">
    <property type="match status" value="1"/>
</dbReference>
<dbReference type="PANTHER" id="PTHR43716:SF2">
    <property type="entry name" value="BLL6224 PROTEIN"/>
    <property type="match status" value="1"/>
</dbReference>
<dbReference type="InterPro" id="IPR051264">
    <property type="entry name" value="FAD-oxidored/transferase_4"/>
</dbReference>
<dbReference type="InterPro" id="IPR016171">
    <property type="entry name" value="Vanillyl_alc_oxidase_C-sub2"/>
</dbReference>
<dbReference type="Proteomes" id="UP000297741">
    <property type="component" value="Unassembled WGS sequence"/>
</dbReference>
<dbReference type="Pfam" id="PF02913">
    <property type="entry name" value="FAD-oxidase_C"/>
    <property type="match status" value="1"/>
</dbReference>
<name>A0ABY2KQD5_9RHOB</name>
<evidence type="ECO:0000256" key="1">
    <source>
        <dbReference type="ARBA" id="ARBA00008000"/>
    </source>
</evidence>
<feature type="domain" description="FAD-binding PCMH-type" evidence="4">
    <location>
        <begin position="33"/>
        <end position="211"/>
    </location>
</feature>
<keyword evidence="2" id="KW-0285">Flavoprotein</keyword>
<dbReference type="PANTHER" id="PTHR43716">
    <property type="entry name" value="D-2-HYDROXYGLUTARATE DEHYDROGENASE, MITOCHONDRIAL"/>
    <property type="match status" value="1"/>
</dbReference>
<dbReference type="RefSeq" id="WP_135429158.1">
    <property type="nucleotide sequence ID" value="NZ_RPEM01000002.1"/>
</dbReference>
<dbReference type="InterPro" id="IPR016167">
    <property type="entry name" value="FAD-bd_PCMH_sub1"/>
</dbReference>
<dbReference type="Gene3D" id="3.30.70.2740">
    <property type="match status" value="1"/>
</dbReference>
<dbReference type="InterPro" id="IPR004113">
    <property type="entry name" value="FAD-bd_oxidored_4_C"/>
</dbReference>
<dbReference type="EMBL" id="RPEM01000002">
    <property type="protein sequence ID" value="TGD44928.1"/>
    <property type="molecule type" value="Genomic_DNA"/>
</dbReference>
<sequence>MTLIDDLTTLLGPAHVLTGGDMDRHARDWTGAYPGEPVAVVRPGDTAQVADCVTLAARHGVPVVPVSGNTGLVGGTYTKGGLMISLERMNRIRDLNPAARTATVEAGVILSALHDAAAAQGLYFPLWFGARGSAMIGGVLSTNAGGSNVLRYGSTRSLCLGLEVVLADGRVLNLMSALHKDNSGYALRDLFIGAEGTLGIITAAVMKLVPAPRAHATATLALGNLADATVLLNRLQEASGGLVEAFEFMPASYSRRLAQVRPDLGLPFGEVPEVTILTELGATSPALCETREDGSVPLTDLLETTVAGLMDEGLITDAIVAQSEAQRGAMWARREAAAEITFARRPFVDTDIAVPLDRAADFLTEIHKRLQAVEQAHEPMTVAHLGDGNLHFTAFPVDGSKATYDRVITMIEDVVATLGGSFSAEHGVGLSKRPSMARRKDGVALDVMRAVKAALDPAGVMNPGKVIPAKDSDAS</sequence>
<keyword evidence="6" id="KW-1185">Reference proteome</keyword>
<dbReference type="Gene3D" id="1.10.45.10">
    <property type="entry name" value="Vanillyl-alcohol Oxidase, Chain A, domain 4"/>
    <property type="match status" value="1"/>
</dbReference>
<protein>
    <submittedName>
        <fullName evidence="5">FAD-binding oxidoreductase</fullName>
    </submittedName>
</protein>
<comment type="similarity">
    <text evidence="1">Belongs to the FAD-binding oxidoreductase/transferase type 4 family.</text>
</comment>
<evidence type="ECO:0000256" key="3">
    <source>
        <dbReference type="ARBA" id="ARBA00022827"/>
    </source>
</evidence>
<evidence type="ECO:0000256" key="2">
    <source>
        <dbReference type="ARBA" id="ARBA00022630"/>
    </source>
</evidence>
<dbReference type="SUPFAM" id="SSF56176">
    <property type="entry name" value="FAD-binding/transporter-associated domain-like"/>
    <property type="match status" value="1"/>
</dbReference>
<dbReference type="InterPro" id="IPR016166">
    <property type="entry name" value="FAD-bd_PCMH"/>
</dbReference>
<dbReference type="Gene3D" id="3.30.43.10">
    <property type="entry name" value="Uridine Diphospho-n-acetylenolpyruvylglucosamine Reductase, domain 2"/>
    <property type="match status" value="1"/>
</dbReference>
<dbReference type="InterPro" id="IPR016164">
    <property type="entry name" value="FAD-linked_Oxase-like_C"/>
</dbReference>
<evidence type="ECO:0000313" key="6">
    <source>
        <dbReference type="Proteomes" id="UP000297741"/>
    </source>
</evidence>
<dbReference type="PROSITE" id="PS51387">
    <property type="entry name" value="FAD_PCMH"/>
    <property type="match status" value="1"/>
</dbReference>
<reference evidence="5 6" key="1">
    <citation type="submission" date="2018-11" db="EMBL/GenBank/DDBJ databases">
        <title>Tabrizicola sp. isolated from sediment of alpine lake.</title>
        <authorList>
            <person name="Liu Z."/>
        </authorList>
    </citation>
    <scope>NUCLEOTIDE SEQUENCE [LARGE SCALE GENOMIC DNA]</scope>
    <source>
        <strain evidence="5 6">DRYC-M-16</strain>
    </source>
</reference>
<organism evidence="5 6">
    <name type="scientific">Pseudotabrizicola sediminis</name>
    <dbReference type="NCBI Taxonomy" id="2486418"/>
    <lineage>
        <taxon>Bacteria</taxon>
        <taxon>Pseudomonadati</taxon>
        <taxon>Pseudomonadota</taxon>
        <taxon>Alphaproteobacteria</taxon>
        <taxon>Rhodobacterales</taxon>
        <taxon>Paracoccaceae</taxon>
        <taxon>Pseudotabrizicola</taxon>
    </lineage>
</organism>
<dbReference type="InterPro" id="IPR016169">
    <property type="entry name" value="FAD-bd_PCMH_sub2"/>
</dbReference>
<keyword evidence="3" id="KW-0274">FAD</keyword>
<dbReference type="Pfam" id="PF01565">
    <property type="entry name" value="FAD_binding_4"/>
    <property type="match status" value="1"/>
</dbReference>
<comment type="caution">
    <text evidence="5">The sequence shown here is derived from an EMBL/GenBank/DDBJ whole genome shotgun (WGS) entry which is preliminary data.</text>
</comment>
<gene>
    <name evidence="5" type="ORF">EEB11_04210</name>
</gene>
<dbReference type="InterPro" id="IPR006094">
    <property type="entry name" value="Oxid_FAD_bind_N"/>
</dbReference>
<proteinExistence type="inferred from homology"/>
<evidence type="ECO:0000259" key="4">
    <source>
        <dbReference type="PROSITE" id="PS51387"/>
    </source>
</evidence>
<dbReference type="InterPro" id="IPR036318">
    <property type="entry name" value="FAD-bd_PCMH-like_sf"/>
</dbReference>
<evidence type="ECO:0000313" key="5">
    <source>
        <dbReference type="EMBL" id="TGD44928.1"/>
    </source>
</evidence>